<organism evidence="10 11">
    <name type="scientific">Neurospora crassa (strain ATCC 24698 / 74-OR23-1A / CBS 708.71 / DSM 1257 / FGSC 987)</name>
    <dbReference type="NCBI Taxonomy" id="367110"/>
    <lineage>
        <taxon>Eukaryota</taxon>
        <taxon>Fungi</taxon>
        <taxon>Dikarya</taxon>
        <taxon>Ascomycota</taxon>
        <taxon>Pezizomycotina</taxon>
        <taxon>Sordariomycetes</taxon>
        <taxon>Sordariomycetidae</taxon>
        <taxon>Sordariales</taxon>
        <taxon>Sordariaceae</taxon>
        <taxon>Neurospora</taxon>
    </lineage>
</organism>
<comment type="catalytic activity">
    <reaction evidence="6 8">
        <text>guanine + H2O + H(+) = xanthine + NH4(+)</text>
        <dbReference type="Rhea" id="RHEA:14665"/>
        <dbReference type="ChEBI" id="CHEBI:15377"/>
        <dbReference type="ChEBI" id="CHEBI:15378"/>
        <dbReference type="ChEBI" id="CHEBI:16235"/>
        <dbReference type="ChEBI" id="CHEBI:17712"/>
        <dbReference type="ChEBI" id="CHEBI:28938"/>
        <dbReference type="EC" id="3.5.4.3"/>
    </reaction>
</comment>
<dbReference type="PaxDb" id="5141-EFNCRP00000009416"/>
<dbReference type="SUPFAM" id="SSF51556">
    <property type="entry name" value="Metallo-dependent hydrolases"/>
    <property type="match status" value="1"/>
</dbReference>
<dbReference type="CDD" id="cd01303">
    <property type="entry name" value="GDEase"/>
    <property type="match status" value="1"/>
</dbReference>
<dbReference type="InParanoid" id="Q1K8M4"/>
<evidence type="ECO:0000256" key="8">
    <source>
        <dbReference type="RuleBase" id="RU366009"/>
    </source>
</evidence>
<dbReference type="InterPro" id="IPR032466">
    <property type="entry name" value="Metal_Hydrolase"/>
</dbReference>
<dbReference type="InterPro" id="IPR051607">
    <property type="entry name" value="Metallo-dep_hydrolases"/>
</dbReference>
<dbReference type="InterPro" id="IPR014311">
    <property type="entry name" value="Guanine_deaminase"/>
</dbReference>
<dbReference type="NCBIfam" id="TIGR02967">
    <property type="entry name" value="guan_deamin"/>
    <property type="match status" value="1"/>
</dbReference>
<keyword evidence="4 8" id="KW-0378">Hydrolase</keyword>
<comment type="function">
    <text evidence="7 8">Catalyzes the hydrolytic deamination of guanine, producing xanthine and ammonia.</text>
</comment>
<dbReference type="Proteomes" id="UP000001805">
    <property type="component" value="Chromosome 6, Linkage Group II"/>
</dbReference>
<evidence type="ECO:0000259" key="9">
    <source>
        <dbReference type="Pfam" id="PF01979"/>
    </source>
</evidence>
<evidence type="ECO:0000313" key="11">
    <source>
        <dbReference type="Proteomes" id="UP000001805"/>
    </source>
</evidence>
<dbReference type="Pfam" id="PF01979">
    <property type="entry name" value="Amidohydro_1"/>
    <property type="match status" value="1"/>
</dbReference>
<dbReference type="InterPro" id="IPR011059">
    <property type="entry name" value="Metal-dep_hydrolase_composite"/>
</dbReference>
<name>Q1K8M4_NEUCR</name>
<evidence type="ECO:0000256" key="5">
    <source>
        <dbReference type="ARBA" id="ARBA00022833"/>
    </source>
</evidence>
<dbReference type="UniPathway" id="UPA00603">
    <property type="reaction ID" value="UER00660"/>
</dbReference>
<evidence type="ECO:0000256" key="7">
    <source>
        <dbReference type="ARBA" id="ARBA00056079"/>
    </source>
</evidence>
<dbReference type="GO" id="GO:0008270">
    <property type="term" value="F:zinc ion binding"/>
    <property type="evidence" value="ECO:0000318"/>
    <property type="project" value="GO_Central"/>
</dbReference>
<dbReference type="RefSeq" id="XP_963385.2">
    <property type="nucleotide sequence ID" value="XM_958292.3"/>
</dbReference>
<keyword evidence="11" id="KW-1185">Reference proteome</keyword>
<comment type="similarity">
    <text evidence="2 8">Belongs to the metallo-dependent hydrolases superfamily. ATZ/TRZ family.</text>
</comment>
<dbReference type="GO" id="GO:0006147">
    <property type="term" value="P:guanine catabolic process"/>
    <property type="evidence" value="ECO:0007669"/>
    <property type="project" value="UniProtKB-UniRule"/>
</dbReference>
<dbReference type="VEuPathDB" id="FungiDB:NCU09621"/>
<dbReference type="GO" id="GO:0046098">
    <property type="term" value="P:guanine metabolic process"/>
    <property type="evidence" value="ECO:0000318"/>
    <property type="project" value="GO_Central"/>
</dbReference>
<dbReference type="PANTHER" id="PTHR11271:SF49">
    <property type="entry name" value="GUANINE DEAMINASE"/>
    <property type="match status" value="1"/>
</dbReference>
<dbReference type="EC" id="3.5.4.3" evidence="8"/>
<evidence type="ECO:0000313" key="10">
    <source>
        <dbReference type="EMBL" id="EAA34149.2"/>
    </source>
</evidence>
<comment type="pathway">
    <text evidence="1 8">Purine metabolism; guanine degradation; xanthine from guanine: step 1/1.</text>
</comment>
<dbReference type="STRING" id="367110.Q1K8M4"/>
<evidence type="ECO:0000256" key="6">
    <source>
        <dbReference type="ARBA" id="ARBA00051148"/>
    </source>
</evidence>
<dbReference type="SMR" id="Q1K8M4"/>
<proteinExistence type="inferred from homology"/>
<evidence type="ECO:0000256" key="4">
    <source>
        <dbReference type="ARBA" id="ARBA00022801"/>
    </source>
</evidence>
<dbReference type="GO" id="GO:0005829">
    <property type="term" value="C:cytosol"/>
    <property type="evidence" value="ECO:0000318"/>
    <property type="project" value="GO_Central"/>
</dbReference>
<dbReference type="OrthoDB" id="194468at2759"/>
<comment type="cofactor">
    <cofactor evidence="8">
        <name>Zn(2+)</name>
        <dbReference type="ChEBI" id="CHEBI:29105"/>
    </cofactor>
    <text evidence="8">Binds 1 zinc ion per subunit.</text>
</comment>
<evidence type="ECO:0000256" key="2">
    <source>
        <dbReference type="ARBA" id="ARBA00006745"/>
    </source>
</evidence>
<keyword evidence="3 8" id="KW-0479">Metal-binding</keyword>
<evidence type="ECO:0000256" key="1">
    <source>
        <dbReference type="ARBA" id="ARBA00004984"/>
    </source>
</evidence>
<dbReference type="PIR" id="T49607">
    <property type="entry name" value="T49607"/>
</dbReference>
<dbReference type="FunFam" id="3.20.20.140:FF:000022">
    <property type="entry name" value="Guanine deaminase"/>
    <property type="match status" value="1"/>
</dbReference>
<dbReference type="Gene3D" id="2.30.40.10">
    <property type="entry name" value="Urease, subunit C, domain 1"/>
    <property type="match status" value="1"/>
</dbReference>
<dbReference type="KEGG" id="ncr:NCU09621"/>
<sequence>MLGFRFVCKTGMTYNQRKRPDLENHFLLSKSPQSNMGSHEATAQAFHGAVIHSLSTPGHDLEILPAALLIVEAQGVITAFHKDVKPGEVGSLIDTATTTLHYLSPSQFIIPGFIDTHNHAPQWAQRGLGQGQHILDWLSAITFPNEGRFRDPSHAQRIYSSAIDGFLRQGITTASYYGSIHPEATNILADLCLAKGQRAFVGKCNMTRNSPDYYRDASVEQSLRDTESCIAHIRKIDPEGMLLKHVLTPRFAISCDADGLAGLGQIAAKNPDLPIQTHFNEAEQEITATRELFPQFSSEADLYHHYGLLTKRSILAHCCYMAPHEFDKLKELQCGVAHCPISNMTVGGGFMAAPIREFLNRGIKVGLGTDSGGGFSSSMLDAIRQAMIASHAREVESKGRDKGLKIAEAFYLATLGGAEVCCLEDKVGNFEVGKEFDALVVDWQRDGVMTIVEEEDELDTVFEKFVMTGDDRNIVRVLVKGRMVREVKI</sequence>
<accession>Q1K8M4</accession>
<gene>
    <name evidence="10" type="ORF">NCU09621</name>
</gene>
<dbReference type="GO" id="GO:0008892">
    <property type="term" value="F:guanine deaminase activity"/>
    <property type="evidence" value="ECO:0000318"/>
    <property type="project" value="GO_Central"/>
</dbReference>
<dbReference type="Gene3D" id="3.20.20.140">
    <property type="entry name" value="Metal-dependent hydrolases"/>
    <property type="match status" value="1"/>
</dbReference>
<evidence type="ECO:0000256" key="3">
    <source>
        <dbReference type="ARBA" id="ARBA00022723"/>
    </source>
</evidence>
<reference evidence="10 11" key="1">
    <citation type="journal article" date="2003" name="Nature">
        <title>The genome sequence of the filamentous fungus Neurospora crassa.</title>
        <authorList>
            <person name="Galagan J.E."/>
            <person name="Calvo S.E."/>
            <person name="Borkovich K.A."/>
            <person name="Selker E.U."/>
            <person name="Read N.D."/>
            <person name="Jaffe D."/>
            <person name="FitzHugh W."/>
            <person name="Ma L.J."/>
            <person name="Smirnov S."/>
            <person name="Purcell S."/>
            <person name="Rehman B."/>
            <person name="Elkins T."/>
            <person name="Engels R."/>
            <person name="Wang S."/>
            <person name="Nielsen C.B."/>
            <person name="Butler J."/>
            <person name="Endrizzi M."/>
            <person name="Qui D."/>
            <person name="Ianakiev P."/>
            <person name="Bell-Pedersen D."/>
            <person name="Nelson M.A."/>
            <person name="Werner-Washburne M."/>
            <person name="Selitrennikoff C.P."/>
            <person name="Kinsey J.A."/>
            <person name="Braun E.L."/>
            <person name="Zelter A."/>
            <person name="Schulte U."/>
            <person name="Kothe G.O."/>
            <person name="Jedd G."/>
            <person name="Mewes W."/>
            <person name="Staben C."/>
            <person name="Marcotte E."/>
            <person name="Greenberg D."/>
            <person name="Roy A."/>
            <person name="Foley K."/>
            <person name="Naylor J."/>
            <person name="Stange-Thomann N."/>
            <person name="Barrett R."/>
            <person name="Gnerre S."/>
            <person name="Kamal M."/>
            <person name="Kamvysselis M."/>
            <person name="Mauceli E."/>
            <person name="Bielke C."/>
            <person name="Rudd S."/>
            <person name="Frishman D."/>
            <person name="Krystofova S."/>
            <person name="Rasmussen C."/>
            <person name="Metzenberg R.L."/>
            <person name="Perkins D.D."/>
            <person name="Kroken S."/>
            <person name="Cogoni C."/>
            <person name="Macino G."/>
            <person name="Catcheside D."/>
            <person name="Li W."/>
            <person name="Pratt R.J."/>
            <person name="Osmani S.A."/>
            <person name="DeSouza C.P."/>
            <person name="Glass L."/>
            <person name="Orbach M.J."/>
            <person name="Berglund J.A."/>
            <person name="Voelker R."/>
            <person name="Yarden O."/>
            <person name="Plamann M."/>
            <person name="Seiler S."/>
            <person name="Dunlap J."/>
            <person name="Radford A."/>
            <person name="Aramayo R."/>
            <person name="Natvig D.O."/>
            <person name="Alex L.A."/>
            <person name="Mannhaupt G."/>
            <person name="Ebbole D.J."/>
            <person name="Freitag M."/>
            <person name="Paulsen I."/>
            <person name="Sachs M.S."/>
            <person name="Lander E.S."/>
            <person name="Nusbaum C."/>
            <person name="Birren B."/>
        </authorList>
    </citation>
    <scope>NUCLEOTIDE SEQUENCE [LARGE SCALE GENOMIC DNA]</scope>
    <source>
        <strain evidence="11">ATCC 24698 / 74-OR23-1A / CBS 708.71 / DSM 1257 / FGSC 987</strain>
    </source>
</reference>
<dbReference type="EMBL" id="CM002237">
    <property type="protein sequence ID" value="EAA34149.2"/>
    <property type="molecule type" value="Genomic_DNA"/>
</dbReference>
<dbReference type="AlphaFoldDB" id="Q1K8M4"/>
<dbReference type="PANTHER" id="PTHR11271">
    <property type="entry name" value="GUANINE DEAMINASE"/>
    <property type="match status" value="1"/>
</dbReference>
<dbReference type="InterPro" id="IPR006680">
    <property type="entry name" value="Amidohydro-rel"/>
</dbReference>
<keyword evidence="5 8" id="KW-0862">Zinc</keyword>
<protein>
    <recommendedName>
        <fullName evidence="8">Guanine deaminase</fullName>
        <shortName evidence="8">Guanase</shortName>
        <ecNumber evidence="8">3.5.4.3</ecNumber>
    </recommendedName>
    <alternativeName>
        <fullName evidence="8">Guanine aminohydrolase</fullName>
    </alternativeName>
</protein>
<feature type="domain" description="Amidohydrolase-related" evidence="9">
    <location>
        <begin position="108"/>
        <end position="484"/>
    </location>
</feature>
<dbReference type="GeneID" id="3879541"/>